<reference evidence="1 2" key="1">
    <citation type="journal article" date="2018" name="Sci. Rep.">
        <title>Genomic signatures of local adaptation to the degree of environmental predictability in rotifers.</title>
        <authorList>
            <person name="Franch-Gras L."/>
            <person name="Hahn C."/>
            <person name="Garcia-Roger E.M."/>
            <person name="Carmona M.J."/>
            <person name="Serra M."/>
            <person name="Gomez A."/>
        </authorList>
    </citation>
    <scope>NUCLEOTIDE SEQUENCE [LARGE SCALE GENOMIC DNA]</scope>
    <source>
        <strain evidence="1">HYR1</strain>
    </source>
</reference>
<dbReference type="Proteomes" id="UP000276133">
    <property type="component" value="Unassembled WGS sequence"/>
</dbReference>
<dbReference type="AlphaFoldDB" id="A0A3M7QTH7"/>
<name>A0A3M7QTH7_BRAPC</name>
<evidence type="ECO:0000313" key="1">
    <source>
        <dbReference type="EMBL" id="RNA14424.1"/>
    </source>
</evidence>
<protein>
    <submittedName>
        <fullName evidence="1">Uncharacterized protein</fullName>
    </submittedName>
</protein>
<keyword evidence="2" id="KW-1185">Reference proteome</keyword>
<dbReference type="EMBL" id="REGN01005195">
    <property type="protein sequence ID" value="RNA14424.1"/>
    <property type="molecule type" value="Genomic_DNA"/>
</dbReference>
<proteinExistence type="predicted"/>
<sequence>MLSDYSITRVDAYGHLDDLIIAHHDRRKLQVLIDVLRAKLRNAGWFESCLSNTGQLLFIVVEYSAKE</sequence>
<organism evidence="1 2">
    <name type="scientific">Brachionus plicatilis</name>
    <name type="common">Marine rotifer</name>
    <name type="synonym">Brachionus muelleri</name>
    <dbReference type="NCBI Taxonomy" id="10195"/>
    <lineage>
        <taxon>Eukaryota</taxon>
        <taxon>Metazoa</taxon>
        <taxon>Spiralia</taxon>
        <taxon>Gnathifera</taxon>
        <taxon>Rotifera</taxon>
        <taxon>Eurotatoria</taxon>
        <taxon>Monogononta</taxon>
        <taxon>Pseudotrocha</taxon>
        <taxon>Ploima</taxon>
        <taxon>Brachionidae</taxon>
        <taxon>Brachionus</taxon>
    </lineage>
</organism>
<dbReference type="OrthoDB" id="6083831at2759"/>
<comment type="caution">
    <text evidence="1">The sequence shown here is derived from an EMBL/GenBank/DDBJ whole genome shotgun (WGS) entry which is preliminary data.</text>
</comment>
<gene>
    <name evidence="1" type="ORF">BpHYR1_028580</name>
</gene>
<evidence type="ECO:0000313" key="2">
    <source>
        <dbReference type="Proteomes" id="UP000276133"/>
    </source>
</evidence>
<accession>A0A3M7QTH7</accession>